<name>H8K6C1_RICAG</name>
<dbReference type="AlphaFoldDB" id="H8K6C1"/>
<keyword evidence="1" id="KW-0614">Plasmid</keyword>
<organism evidence="1 2">
    <name type="scientific">Rickettsia amblyommatis (strain GAT-30V)</name>
    <name type="common">Rickettsia amblyommii</name>
    <dbReference type="NCBI Taxonomy" id="1105111"/>
    <lineage>
        <taxon>Bacteria</taxon>
        <taxon>Pseudomonadati</taxon>
        <taxon>Pseudomonadota</taxon>
        <taxon>Alphaproteobacteria</taxon>
        <taxon>Rickettsiales</taxon>
        <taxon>Rickettsiaceae</taxon>
        <taxon>Rickettsieae</taxon>
        <taxon>Rickettsia</taxon>
        <taxon>spotted fever group</taxon>
    </lineage>
</organism>
<dbReference type="HOGENOM" id="CLU_2424993_0_0_5"/>
<reference evidence="2" key="1">
    <citation type="submission" date="2012-02" db="EMBL/GenBank/DDBJ databases">
        <title>Complete genome sequence of Candidatus Rickettsia amblyommii strain GAT-30V.</title>
        <authorList>
            <person name="Johnson S.L."/>
            <person name="Munk A.C."/>
            <person name="Han S."/>
            <person name="Bruce D.C."/>
            <person name="Dasch G.A."/>
        </authorList>
    </citation>
    <scope>NUCLEOTIDE SEQUENCE [LARGE SCALE GENOMIC DNA]</scope>
    <source>
        <strain evidence="2">GAT-30V</strain>
        <plasmid evidence="2">pMCE_3</plasmid>
    </source>
</reference>
<dbReference type="PROSITE" id="PS51257">
    <property type="entry name" value="PROKAR_LIPOPROTEIN"/>
    <property type="match status" value="1"/>
</dbReference>
<evidence type="ECO:0008006" key="3">
    <source>
        <dbReference type="Google" id="ProtNLM"/>
    </source>
</evidence>
<proteinExistence type="predicted"/>
<evidence type="ECO:0000313" key="1">
    <source>
        <dbReference type="EMBL" id="AFC70432.1"/>
    </source>
</evidence>
<dbReference type="KEGG" id="ram:MCE_08565"/>
<geneLocation type="plasmid" evidence="1 2">
    <name>pMCE_3</name>
</geneLocation>
<protein>
    <recommendedName>
        <fullName evidence="3">Lipoprotein</fullName>
    </recommendedName>
</protein>
<gene>
    <name evidence="1" type="ordered locus">MCE_08565</name>
</gene>
<dbReference type="EMBL" id="CP003337">
    <property type="protein sequence ID" value="AFC70432.1"/>
    <property type="molecule type" value="Genomic_DNA"/>
</dbReference>
<accession>H8K6C1</accession>
<evidence type="ECO:0000313" key="2">
    <source>
        <dbReference type="Proteomes" id="UP000008005"/>
    </source>
</evidence>
<sequence length="91" mass="10392">MVKKSLFLILLCIPMLSGCKCSKHHHAQYQYNNEYKKTECGNPPPPCTHYHEPLVTPYPGPLVSIDCPKESLSYHSKHHKNTTKSIARTMI</sequence>
<dbReference type="Proteomes" id="UP000008005">
    <property type="component" value="Plasmid pMCE_3"/>
</dbReference>